<sequence length="153" mass="15451">MKHTRQGMFAFILAFALGGCASVDAGGNAGPGETEIRAGVVEQVNDTQVQSNHDSGIGAILGGLGGVGLGSLIGRGTGRDVAMIAGALAGAVGGNYAEQRRYDRPQAAQQVIVRMNNGVLVSVTQPVNPDLKPGTPVYIEGQGAGARVLPRSG</sequence>
<feature type="signal peptide" evidence="1">
    <location>
        <begin position="1"/>
        <end position="25"/>
    </location>
</feature>
<name>A0ABY7A5F2_9PSED</name>
<gene>
    <name evidence="3" type="ORF">OU419_13795</name>
</gene>
<evidence type="ECO:0000313" key="3">
    <source>
        <dbReference type="EMBL" id="WAI52274.1"/>
    </source>
</evidence>
<evidence type="ECO:0000313" key="4">
    <source>
        <dbReference type="Proteomes" id="UP001163624"/>
    </source>
</evidence>
<proteinExistence type="predicted"/>
<protein>
    <submittedName>
        <fullName evidence="3">Glycine zipper 2TM domain-containing protein</fullName>
    </submittedName>
</protein>
<keyword evidence="4" id="KW-1185">Reference proteome</keyword>
<dbReference type="Pfam" id="PF05433">
    <property type="entry name" value="Rick_17kDa_Anti"/>
    <property type="match status" value="1"/>
</dbReference>
<dbReference type="InterPro" id="IPR008816">
    <property type="entry name" value="Gly_zipper_2TM_dom"/>
</dbReference>
<evidence type="ECO:0000256" key="1">
    <source>
        <dbReference type="SAM" id="SignalP"/>
    </source>
</evidence>
<feature type="chain" id="PRO_5046368995" evidence="1">
    <location>
        <begin position="26"/>
        <end position="153"/>
    </location>
</feature>
<dbReference type="PROSITE" id="PS51257">
    <property type="entry name" value="PROKAR_LIPOPROTEIN"/>
    <property type="match status" value="1"/>
</dbReference>
<organism evidence="3 4">
    <name type="scientific">Pseudomonas triclosanedens</name>
    <dbReference type="NCBI Taxonomy" id="2961893"/>
    <lineage>
        <taxon>Bacteria</taxon>
        <taxon>Pseudomonadati</taxon>
        <taxon>Pseudomonadota</taxon>
        <taxon>Gammaproteobacteria</taxon>
        <taxon>Pseudomonadales</taxon>
        <taxon>Pseudomonadaceae</taxon>
        <taxon>Pseudomonas</taxon>
    </lineage>
</organism>
<keyword evidence="1" id="KW-0732">Signal</keyword>
<dbReference type="Proteomes" id="UP001163624">
    <property type="component" value="Chromosome"/>
</dbReference>
<reference evidence="3" key="1">
    <citation type="submission" date="2022-11" db="EMBL/GenBank/DDBJ databases">
        <title>Pseudomonas triclosanedens sp. nov., a triclosan degrader isolated from activated sludge.</title>
        <authorList>
            <person name="Yin Y."/>
            <person name="Lu Z."/>
        </authorList>
    </citation>
    <scope>NUCLEOTIDE SEQUENCE</scope>
    <source>
        <strain evidence="3">ZM23</strain>
    </source>
</reference>
<accession>A0ABY7A5F2</accession>
<dbReference type="EMBL" id="CP113432">
    <property type="protein sequence ID" value="WAI52274.1"/>
    <property type="molecule type" value="Genomic_DNA"/>
</dbReference>
<feature type="domain" description="Glycine zipper 2TM" evidence="2">
    <location>
        <begin position="57"/>
        <end position="97"/>
    </location>
</feature>
<dbReference type="RefSeq" id="WP_254474262.1">
    <property type="nucleotide sequence ID" value="NZ_CP113432.1"/>
</dbReference>
<evidence type="ECO:0000259" key="2">
    <source>
        <dbReference type="Pfam" id="PF05433"/>
    </source>
</evidence>